<evidence type="ECO:0000313" key="3">
    <source>
        <dbReference type="Proteomes" id="UP000191094"/>
    </source>
</evidence>
<dbReference type="AlphaFoldDB" id="A0A1T0CHZ3"/>
<protein>
    <recommendedName>
        <fullName evidence="4">DUF3108 domain-containing protein</fullName>
    </recommendedName>
</protein>
<dbReference type="Pfam" id="PF11306">
    <property type="entry name" value="DUF3108"/>
    <property type="match status" value="1"/>
</dbReference>
<sequence>MHLPKHLRALFICVLSMGAFTMNSQARTIEPVTATYAFLVKDKVSGKGSATRTLSHDGNDWTYQVTGTAMLGSATAKQTSSFKIIDDKVKPQSASTAYKILGVGNLHKVSFANDKVVSSYKGKSITLNTTQPAFDELSLEVQIRQELLNGKFTGKYDLVKKDKIETTQFKQSGRAKITVPAGSYDTVRIDRVHDDKDRQTTFWLAPSLNYLPVKVIQNNDSTQMQMALSAVK</sequence>
<accession>A0A1T0CHZ3</accession>
<comment type="caution">
    <text evidence="2">The sequence shown here is derived from an EMBL/GenBank/DDBJ whole genome shotgun (WGS) entry which is preliminary data.</text>
</comment>
<feature type="signal peptide" evidence="1">
    <location>
        <begin position="1"/>
        <end position="21"/>
    </location>
</feature>
<organism evidence="2 3">
    <name type="scientific">Lwoffella lincolnii</name>
    <dbReference type="NCBI Taxonomy" id="90241"/>
    <lineage>
        <taxon>Bacteria</taxon>
        <taxon>Pseudomonadati</taxon>
        <taxon>Pseudomonadota</taxon>
        <taxon>Gammaproteobacteria</taxon>
        <taxon>Moraxellales</taxon>
        <taxon>Moraxellaceae</taxon>
        <taxon>Lwoffella</taxon>
    </lineage>
</organism>
<dbReference type="OrthoDB" id="6007799at2"/>
<evidence type="ECO:0008006" key="4">
    <source>
        <dbReference type="Google" id="ProtNLM"/>
    </source>
</evidence>
<feature type="chain" id="PRO_5012413674" description="DUF3108 domain-containing protein" evidence="1">
    <location>
        <begin position="22"/>
        <end position="232"/>
    </location>
</feature>
<dbReference type="Gene3D" id="2.40.360.20">
    <property type="match status" value="1"/>
</dbReference>
<evidence type="ECO:0000256" key="1">
    <source>
        <dbReference type="SAM" id="SignalP"/>
    </source>
</evidence>
<proteinExistence type="predicted"/>
<dbReference type="STRING" id="90241.B0682_03225"/>
<dbReference type="EMBL" id="MUYT01000004">
    <property type="protein sequence ID" value="OOS21986.1"/>
    <property type="molecule type" value="Genomic_DNA"/>
</dbReference>
<dbReference type="Proteomes" id="UP000191094">
    <property type="component" value="Unassembled WGS sequence"/>
</dbReference>
<keyword evidence="1" id="KW-0732">Signal</keyword>
<keyword evidence="3" id="KW-1185">Reference proteome</keyword>
<gene>
    <name evidence="2" type="ORF">B0682_03225</name>
</gene>
<evidence type="ECO:0000313" key="2">
    <source>
        <dbReference type="EMBL" id="OOS21986.1"/>
    </source>
</evidence>
<name>A0A1T0CHZ3_9GAMM</name>
<dbReference type="InterPro" id="IPR021457">
    <property type="entry name" value="DUF3108"/>
</dbReference>
<reference evidence="2 3" key="1">
    <citation type="submission" date="2017-02" db="EMBL/GenBank/DDBJ databases">
        <title>Draft genome sequence of Moraxella lincolnii CCUG 9405T type strain.</title>
        <authorList>
            <person name="Salva-Serra F."/>
            <person name="Engstrom-Jakobsson H."/>
            <person name="Thorell K."/>
            <person name="Jaen-Luchoro D."/>
            <person name="Gonzales-Siles L."/>
            <person name="Karlsson R."/>
            <person name="Yazdan S."/>
            <person name="Boulund F."/>
            <person name="Johnning A."/>
            <person name="Engstrand L."/>
            <person name="Kristiansson E."/>
            <person name="Moore E."/>
        </authorList>
    </citation>
    <scope>NUCLEOTIDE SEQUENCE [LARGE SCALE GENOMIC DNA]</scope>
    <source>
        <strain evidence="2 3">CCUG 9405</strain>
    </source>
</reference>